<sequence>MAFITSVLCQLTYIPFVYWFVELIQNNLYLLVTGSYGWIYPTSPYNYFTFDSVKSWAIMPILFFTIYYFFLIPKKINIWLGFVITGTAGYVTEFIVGYVSAVIFHETMQEWPNSKLKFVGGIGSYILWILDAVMYYWLVFKMPKLLSENLKGKEPKQPSK</sequence>
<gene>
    <name evidence="2" type="ORF">NAEGRDRAFT_82268</name>
</gene>
<dbReference type="InParanoid" id="D2W3S3"/>
<reference evidence="2 3" key="1">
    <citation type="journal article" date="2010" name="Cell">
        <title>The genome of Naegleria gruberi illuminates early eukaryotic versatility.</title>
        <authorList>
            <person name="Fritz-Laylin L.K."/>
            <person name="Prochnik S.E."/>
            <person name="Ginger M.L."/>
            <person name="Dacks J.B."/>
            <person name="Carpenter M.L."/>
            <person name="Field M.C."/>
            <person name="Kuo A."/>
            <person name="Paredez A."/>
            <person name="Chapman J."/>
            <person name="Pham J."/>
            <person name="Shu S."/>
            <person name="Neupane R."/>
            <person name="Cipriano M."/>
            <person name="Mancuso J."/>
            <person name="Tu H."/>
            <person name="Salamov A."/>
            <person name="Lindquist E."/>
            <person name="Shapiro H."/>
            <person name="Lucas S."/>
            <person name="Grigoriev I.V."/>
            <person name="Cande W.Z."/>
            <person name="Fulton C."/>
            <person name="Rokhsar D.S."/>
            <person name="Dawson S.C."/>
        </authorList>
    </citation>
    <scope>NUCLEOTIDE SEQUENCE [LARGE SCALE GENOMIC DNA]</scope>
    <source>
        <strain evidence="2 3">NEG-M</strain>
    </source>
</reference>
<organism evidence="3">
    <name type="scientific">Naegleria gruberi</name>
    <name type="common">Amoeba</name>
    <dbReference type="NCBI Taxonomy" id="5762"/>
    <lineage>
        <taxon>Eukaryota</taxon>
        <taxon>Discoba</taxon>
        <taxon>Heterolobosea</taxon>
        <taxon>Tetramitia</taxon>
        <taxon>Eutetramitia</taxon>
        <taxon>Vahlkampfiidae</taxon>
        <taxon>Naegleria</taxon>
    </lineage>
</organism>
<dbReference type="OMA" id="LFWFMEL"/>
<dbReference type="GeneID" id="8862082"/>
<dbReference type="OrthoDB" id="10367180at2759"/>
<keyword evidence="3" id="KW-1185">Reference proteome</keyword>
<dbReference type="KEGG" id="ngr:NAEGRDRAFT_82268"/>
<feature type="transmembrane region" description="Helical" evidence="1">
    <location>
        <begin position="53"/>
        <end position="71"/>
    </location>
</feature>
<dbReference type="AlphaFoldDB" id="D2W3S3"/>
<keyword evidence="1" id="KW-0472">Membrane</keyword>
<proteinExistence type="predicted"/>
<evidence type="ECO:0000256" key="1">
    <source>
        <dbReference type="SAM" id="Phobius"/>
    </source>
</evidence>
<keyword evidence="1" id="KW-0812">Transmembrane</keyword>
<dbReference type="EMBL" id="GG738933">
    <property type="protein sequence ID" value="EFC36314.1"/>
    <property type="molecule type" value="Genomic_DNA"/>
</dbReference>
<protein>
    <submittedName>
        <fullName evidence="2">Predicted protein</fullName>
    </submittedName>
</protein>
<evidence type="ECO:0000313" key="3">
    <source>
        <dbReference type="Proteomes" id="UP000006671"/>
    </source>
</evidence>
<name>D2W3S3_NAEGR</name>
<feature type="transmembrane region" description="Helical" evidence="1">
    <location>
        <begin position="78"/>
        <end position="104"/>
    </location>
</feature>
<dbReference type="Proteomes" id="UP000006671">
    <property type="component" value="Unassembled WGS sequence"/>
</dbReference>
<feature type="transmembrane region" description="Helical" evidence="1">
    <location>
        <begin position="116"/>
        <end position="138"/>
    </location>
</feature>
<keyword evidence="1" id="KW-1133">Transmembrane helix</keyword>
<evidence type="ECO:0000313" key="2">
    <source>
        <dbReference type="EMBL" id="EFC36314.1"/>
    </source>
</evidence>
<dbReference type="VEuPathDB" id="AmoebaDB:NAEGRDRAFT_82268"/>
<dbReference type="RefSeq" id="XP_002669058.1">
    <property type="nucleotide sequence ID" value="XM_002669012.1"/>
</dbReference>
<accession>D2W3S3</accession>